<dbReference type="AlphaFoldDB" id="A0A1Y2LM71"/>
<keyword evidence="3" id="KW-1185">Reference proteome</keyword>
<gene>
    <name evidence="2" type="ORF">B5807_09415</name>
</gene>
<dbReference type="EMBL" id="KZ107855">
    <property type="protein sequence ID" value="OSS45073.1"/>
    <property type="molecule type" value="Genomic_DNA"/>
</dbReference>
<dbReference type="Proteomes" id="UP000193240">
    <property type="component" value="Unassembled WGS sequence"/>
</dbReference>
<name>A0A1Y2LM71_EPING</name>
<accession>A0A1Y2LM71</accession>
<proteinExistence type="predicted"/>
<evidence type="ECO:0000313" key="3">
    <source>
        <dbReference type="Proteomes" id="UP000193240"/>
    </source>
</evidence>
<sequence length="272" mass="30891">MAASTIIKVEAYANEHFREDFSRLPAVKVELVEFDYTKLRIEDKFDITVNHLKDLHYNPDQLRDLKPFCWVDISFEQYQKLEALLTYYVLVKYSDVARIRSPYFTDDFKLACADVAKGLRAAEAAKTAIDNPSNRGITVASQTQIQIPHDPIGENNNHTQLHQNLLQVLADNDTLKQKADAFKEELTAHGYRVSTLETQAQARKTVAGEDDVDWVRHYAAAKVENEDLKSKLAIAEEQIEKMAKENAELHKKLAAWFGGSTLKKGQGSTEYT</sequence>
<feature type="coiled-coil region" evidence="1">
    <location>
        <begin position="218"/>
        <end position="252"/>
    </location>
</feature>
<keyword evidence="1" id="KW-0175">Coiled coil</keyword>
<evidence type="ECO:0000256" key="1">
    <source>
        <dbReference type="SAM" id="Coils"/>
    </source>
</evidence>
<protein>
    <submittedName>
        <fullName evidence="2">Uncharacterized protein</fullName>
    </submittedName>
</protein>
<dbReference type="InParanoid" id="A0A1Y2LM71"/>
<evidence type="ECO:0000313" key="2">
    <source>
        <dbReference type="EMBL" id="OSS45073.1"/>
    </source>
</evidence>
<reference evidence="2 3" key="1">
    <citation type="journal article" date="2017" name="Genome Announc.">
        <title>Genome sequence of the saprophytic ascomycete Epicoccum nigrum ICMP 19927 strain isolated from New Zealand.</title>
        <authorList>
            <person name="Fokin M."/>
            <person name="Fleetwood D."/>
            <person name="Weir B.S."/>
            <person name="Villas-Boas S.G."/>
        </authorList>
    </citation>
    <scope>NUCLEOTIDE SEQUENCE [LARGE SCALE GENOMIC DNA]</scope>
    <source>
        <strain evidence="2 3">ICMP 19927</strain>
    </source>
</reference>
<organism evidence="2 3">
    <name type="scientific">Epicoccum nigrum</name>
    <name type="common">Soil fungus</name>
    <name type="synonym">Epicoccum purpurascens</name>
    <dbReference type="NCBI Taxonomy" id="105696"/>
    <lineage>
        <taxon>Eukaryota</taxon>
        <taxon>Fungi</taxon>
        <taxon>Dikarya</taxon>
        <taxon>Ascomycota</taxon>
        <taxon>Pezizomycotina</taxon>
        <taxon>Dothideomycetes</taxon>
        <taxon>Pleosporomycetidae</taxon>
        <taxon>Pleosporales</taxon>
        <taxon>Pleosporineae</taxon>
        <taxon>Didymellaceae</taxon>
        <taxon>Epicoccum</taxon>
    </lineage>
</organism>